<proteinExistence type="predicted"/>
<accession>A0A0E9WIV0</accession>
<reference evidence="1" key="2">
    <citation type="journal article" date="2015" name="Fish Shellfish Immunol.">
        <title>Early steps in the European eel (Anguilla anguilla)-Vibrio vulnificus interaction in the gills: Role of the RtxA13 toxin.</title>
        <authorList>
            <person name="Callol A."/>
            <person name="Pajuelo D."/>
            <person name="Ebbesson L."/>
            <person name="Teles M."/>
            <person name="MacKenzie S."/>
            <person name="Amaro C."/>
        </authorList>
    </citation>
    <scope>NUCLEOTIDE SEQUENCE</scope>
</reference>
<evidence type="ECO:0000313" key="1">
    <source>
        <dbReference type="EMBL" id="JAH90314.1"/>
    </source>
</evidence>
<organism evidence="1">
    <name type="scientific">Anguilla anguilla</name>
    <name type="common">European freshwater eel</name>
    <name type="synonym">Muraena anguilla</name>
    <dbReference type="NCBI Taxonomy" id="7936"/>
    <lineage>
        <taxon>Eukaryota</taxon>
        <taxon>Metazoa</taxon>
        <taxon>Chordata</taxon>
        <taxon>Craniata</taxon>
        <taxon>Vertebrata</taxon>
        <taxon>Euteleostomi</taxon>
        <taxon>Actinopterygii</taxon>
        <taxon>Neopterygii</taxon>
        <taxon>Teleostei</taxon>
        <taxon>Anguilliformes</taxon>
        <taxon>Anguillidae</taxon>
        <taxon>Anguilla</taxon>
    </lineage>
</organism>
<sequence length="30" mass="3398">MVCILCKAITVSHHQSGTKGHQCFPMCNHW</sequence>
<dbReference type="EMBL" id="GBXM01018263">
    <property type="protein sequence ID" value="JAH90314.1"/>
    <property type="molecule type" value="Transcribed_RNA"/>
</dbReference>
<reference evidence="1" key="1">
    <citation type="submission" date="2014-11" db="EMBL/GenBank/DDBJ databases">
        <authorList>
            <person name="Amaro Gonzalez C."/>
        </authorList>
    </citation>
    <scope>NUCLEOTIDE SEQUENCE</scope>
</reference>
<dbReference type="AlphaFoldDB" id="A0A0E9WIV0"/>
<protein>
    <submittedName>
        <fullName evidence="1">Uncharacterized protein</fullName>
    </submittedName>
</protein>
<name>A0A0E9WIV0_ANGAN</name>